<keyword evidence="1" id="KW-0732">Signal</keyword>
<dbReference type="InterPro" id="IPR029046">
    <property type="entry name" value="LolA/LolB/LppX"/>
</dbReference>
<dbReference type="RefSeq" id="WP_115579624.1">
    <property type="nucleotide sequence ID" value="NZ_NXLX01000025.1"/>
</dbReference>
<dbReference type="EMBL" id="NXLX01000025">
    <property type="protein sequence ID" value="RDU71895.1"/>
    <property type="molecule type" value="Genomic_DNA"/>
</dbReference>
<dbReference type="NCBIfam" id="NF000664">
    <property type="entry name" value="PRK00031.2-2"/>
    <property type="match status" value="1"/>
</dbReference>
<gene>
    <name evidence="2" type="ORF">CQA57_07520</name>
</gene>
<dbReference type="NCBIfam" id="NF000663">
    <property type="entry name" value="PRK00031.2-1"/>
    <property type="match status" value="1"/>
</dbReference>
<evidence type="ECO:0000256" key="1">
    <source>
        <dbReference type="ARBA" id="ARBA00022729"/>
    </source>
</evidence>
<reference evidence="2 3" key="1">
    <citation type="submission" date="2018-04" db="EMBL/GenBank/DDBJ databases">
        <title>Novel Campyloabacter and Helicobacter Species and Strains.</title>
        <authorList>
            <person name="Mannion A.J."/>
            <person name="Shen Z."/>
            <person name="Fox J.G."/>
        </authorList>
    </citation>
    <scope>NUCLEOTIDE SEQUENCE [LARGE SCALE GENOMIC DNA]</scope>
    <source>
        <strain evidence="2 3">MIT 04-9362</strain>
    </source>
</reference>
<dbReference type="AlphaFoldDB" id="A0A3D8J413"/>
<dbReference type="PANTHER" id="PTHR35869:SF1">
    <property type="entry name" value="OUTER-MEMBRANE LIPOPROTEIN CARRIER PROTEIN"/>
    <property type="match status" value="1"/>
</dbReference>
<dbReference type="CDD" id="cd16325">
    <property type="entry name" value="LolA"/>
    <property type="match status" value="1"/>
</dbReference>
<dbReference type="Pfam" id="PF03548">
    <property type="entry name" value="LolA"/>
    <property type="match status" value="1"/>
</dbReference>
<name>A0A3D8J413_9HELI</name>
<dbReference type="OrthoDB" id="5339202at2"/>
<proteinExistence type="predicted"/>
<keyword evidence="3" id="KW-1185">Reference proteome</keyword>
<comment type="caution">
    <text evidence="2">The sequence shown here is derived from an EMBL/GenBank/DDBJ whole genome shotgun (WGS) entry which is preliminary data.</text>
</comment>
<organism evidence="2 3">
    <name type="scientific">Helicobacter anseris</name>
    <dbReference type="NCBI Taxonomy" id="375926"/>
    <lineage>
        <taxon>Bacteria</taxon>
        <taxon>Pseudomonadati</taxon>
        <taxon>Campylobacterota</taxon>
        <taxon>Epsilonproteobacteria</taxon>
        <taxon>Campylobacterales</taxon>
        <taxon>Helicobacteraceae</taxon>
        <taxon>Helicobacter</taxon>
    </lineage>
</organism>
<dbReference type="Proteomes" id="UP000256695">
    <property type="component" value="Unassembled WGS sequence"/>
</dbReference>
<dbReference type="InterPro" id="IPR004564">
    <property type="entry name" value="OM_lipoprot_carrier_LolA-like"/>
</dbReference>
<evidence type="ECO:0000313" key="3">
    <source>
        <dbReference type="Proteomes" id="UP000256695"/>
    </source>
</evidence>
<dbReference type="Gene3D" id="2.50.20.10">
    <property type="entry name" value="Lipoprotein localisation LolA/LolB/LppX"/>
    <property type="match status" value="1"/>
</dbReference>
<keyword evidence="2" id="KW-0449">Lipoprotein</keyword>
<protein>
    <submittedName>
        <fullName evidence="2">Outer membrane lipoprotein chaperone LolA</fullName>
    </submittedName>
</protein>
<sequence>MKFILFCFILVLRLFGWGEDIRSIKAKFIQTTYQNNEKILYFGILFASNPNLAKWIYETPIKKEIYLNKQNVIIFEPLLEQATFSKISHQVDFFSIITSAKLSDDGNYYAKIGNIDYKLILKNNKPYQIIYKDDLQNLVEISLYEVQLNTPIDSKTYIFTPNANIDIIRQ</sequence>
<dbReference type="SUPFAM" id="SSF89392">
    <property type="entry name" value="Prokaryotic lipoproteins and lipoprotein localization factors"/>
    <property type="match status" value="1"/>
</dbReference>
<evidence type="ECO:0000313" key="2">
    <source>
        <dbReference type="EMBL" id="RDU71895.1"/>
    </source>
</evidence>
<accession>A0A3D8J413</accession>
<dbReference type="PANTHER" id="PTHR35869">
    <property type="entry name" value="OUTER-MEMBRANE LIPOPROTEIN CARRIER PROTEIN"/>
    <property type="match status" value="1"/>
</dbReference>